<evidence type="ECO:0000313" key="12">
    <source>
        <dbReference type="EnsemblMetazoa" id="G22625.2:cds"/>
    </source>
</evidence>
<dbReference type="PANTHER" id="PTHR21522:SF32">
    <property type="entry name" value="OTOPETRIN-2"/>
    <property type="match status" value="1"/>
</dbReference>
<name>A0A8W8KCJ1_MAGGI</name>
<feature type="transmembrane region" description="Helical" evidence="11">
    <location>
        <begin position="163"/>
        <end position="186"/>
    </location>
</feature>
<feature type="transmembrane region" description="Helical" evidence="11">
    <location>
        <begin position="517"/>
        <end position="538"/>
    </location>
</feature>
<evidence type="ECO:0000256" key="2">
    <source>
        <dbReference type="ARBA" id="ARBA00006513"/>
    </source>
</evidence>
<dbReference type="GO" id="GO:0015252">
    <property type="term" value="F:proton channel activity"/>
    <property type="evidence" value="ECO:0007669"/>
    <property type="project" value="InterPro"/>
</dbReference>
<proteinExistence type="inferred from homology"/>
<keyword evidence="10" id="KW-0407">Ion channel</keyword>
<feature type="transmembrane region" description="Helical" evidence="11">
    <location>
        <begin position="440"/>
        <end position="461"/>
    </location>
</feature>
<feature type="transmembrane region" description="Helical" evidence="11">
    <location>
        <begin position="84"/>
        <end position="107"/>
    </location>
</feature>
<keyword evidence="7 11" id="KW-1133">Transmembrane helix</keyword>
<evidence type="ECO:0000256" key="3">
    <source>
        <dbReference type="ARBA" id="ARBA00022448"/>
    </source>
</evidence>
<evidence type="ECO:0000256" key="5">
    <source>
        <dbReference type="ARBA" id="ARBA00022692"/>
    </source>
</evidence>
<evidence type="ECO:0000256" key="9">
    <source>
        <dbReference type="ARBA" id="ARBA00023136"/>
    </source>
</evidence>
<organism evidence="12 13">
    <name type="scientific">Magallana gigas</name>
    <name type="common">Pacific oyster</name>
    <name type="synonym">Crassostrea gigas</name>
    <dbReference type="NCBI Taxonomy" id="29159"/>
    <lineage>
        <taxon>Eukaryota</taxon>
        <taxon>Metazoa</taxon>
        <taxon>Spiralia</taxon>
        <taxon>Lophotrochozoa</taxon>
        <taxon>Mollusca</taxon>
        <taxon>Bivalvia</taxon>
        <taxon>Autobranchia</taxon>
        <taxon>Pteriomorphia</taxon>
        <taxon>Ostreida</taxon>
        <taxon>Ostreoidea</taxon>
        <taxon>Ostreidae</taxon>
        <taxon>Magallana</taxon>
    </lineage>
</organism>
<evidence type="ECO:0000256" key="8">
    <source>
        <dbReference type="ARBA" id="ARBA00023065"/>
    </source>
</evidence>
<dbReference type="Pfam" id="PF03189">
    <property type="entry name" value="Otopetrin"/>
    <property type="match status" value="1"/>
</dbReference>
<evidence type="ECO:0000256" key="7">
    <source>
        <dbReference type="ARBA" id="ARBA00022989"/>
    </source>
</evidence>
<accession>A0A8W8KCJ1</accession>
<dbReference type="Proteomes" id="UP000005408">
    <property type="component" value="Unassembled WGS sequence"/>
</dbReference>
<feature type="transmembrane region" description="Helical" evidence="11">
    <location>
        <begin position="198"/>
        <end position="219"/>
    </location>
</feature>
<feature type="transmembrane region" description="Helical" evidence="11">
    <location>
        <begin position="405"/>
        <end position="428"/>
    </location>
</feature>
<dbReference type="GO" id="GO:0005886">
    <property type="term" value="C:plasma membrane"/>
    <property type="evidence" value="ECO:0007669"/>
    <property type="project" value="UniProtKB-SubCell"/>
</dbReference>
<comment type="similarity">
    <text evidence="2">Belongs to the otopetrin family.</text>
</comment>
<feature type="transmembrane region" description="Helical" evidence="11">
    <location>
        <begin position="331"/>
        <end position="356"/>
    </location>
</feature>
<keyword evidence="3" id="KW-0813">Transport</keyword>
<keyword evidence="8" id="KW-0406">Ion transport</keyword>
<evidence type="ECO:0000313" key="13">
    <source>
        <dbReference type="Proteomes" id="UP000005408"/>
    </source>
</evidence>
<sequence>MLDKYIGNMHPYVVTLLDVLYTVFITPLTAGNVIQSDENNGSNTRKTDGSLSSMVTIACLTAITFVVIGIYAKSEDPGKLTIAITTMTFVLTAMALFAIVLIAVLAFRKRHEWFIAADIKDDAAEKFKGKFLWLFSLGIIMKNALSLAINIDCFNKEAGKNFVTAFMVVHIVSILYFCIQTGFISYFKDYRFRSSVRINYGILIVLLANLTLWFTSIVLNEDSVPNTNLTDAYGITGEMICFYNSSIYDLRHQSMKVLNPCQIEYALLATSFMMSLWPSVKKEIHDTQDSVNLVNIEESCDEYTPLLRRRRNRTTDPTEIRADEPRYRSPIPFFLVIQFGLILNLPVVISTVLAFLKYKSEGFGYFRDASMATYKLAMLIMVFILFFHLAKYGKSNNIKRKLSSTEYILVFANAGTIAVCTFEFIMSLNNHRYILMSEKILDIILTFLQTTLIMHSTRVTIKKTLDSFIAAEYVCLLLSICNIVLWVGDSFNNMENSVTRLDAQDSNNSKTNKVMKYVIFPILVFYRFHASIDLFGLFSRMRKN</sequence>
<reference evidence="12" key="1">
    <citation type="submission" date="2022-08" db="UniProtKB">
        <authorList>
            <consortium name="EnsemblMetazoa"/>
        </authorList>
    </citation>
    <scope>IDENTIFICATION</scope>
    <source>
        <strain evidence="12">05x7-T-G4-1.051#20</strain>
    </source>
</reference>
<keyword evidence="5 11" id="KW-0812">Transmembrane</keyword>
<evidence type="ECO:0000256" key="6">
    <source>
        <dbReference type="ARBA" id="ARBA00022781"/>
    </source>
</evidence>
<comment type="subcellular location">
    <subcellularLocation>
        <location evidence="1">Cell membrane</location>
        <topology evidence="1">Multi-pass membrane protein</topology>
    </subcellularLocation>
</comment>
<feature type="transmembrane region" description="Helical" evidence="11">
    <location>
        <begin position="51"/>
        <end position="72"/>
    </location>
</feature>
<evidence type="ECO:0000256" key="1">
    <source>
        <dbReference type="ARBA" id="ARBA00004651"/>
    </source>
</evidence>
<feature type="transmembrane region" description="Helical" evidence="11">
    <location>
        <begin position="376"/>
        <end position="393"/>
    </location>
</feature>
<evidence type="ECO:0000256" key="10">
    <source>
        <dbReference type="ARBA" id="ARBA00023303"/>
    </source>
</evidence>
<feature type="transmembrane region" description="Helical" evidence="11">
    <location>
        <begin position="468"/>
        <end position="488"/>
    </location>
</feature>
<feature type="transmembrane region" description="Helical" evidence="11">
    <location>
        <begin position="131"/>
        <end position="151"/>
    </location>
</feature>
<keyword evidence="13" id="KW-1185">Reference proteome</keyword>
<keyword evidence="9 11" id="KW-0472">Membrane</keyword>
<dbReference type="InterPro" id="IPR004878">
    <property type="entry name" value="Otopetrin"/>
</dbReference>
<dbReference type="EnsemblMetazoa" id="G22625.2">
    <property type="protein sequence ID" value="G22625.2:cds"/>
    <property type="gene ID" value="G22625"/>
</dbReference>
<dbReference type="PANTHER" id="PTHR21522">
    <property type="entry name" value="PROTON CHANNEL OTOP"/>
    <property type="match status" value="1"/>
</dbReference>
<dbReference type="OMA" id="NSACYIL"/>
<evidence type="ECO:0000256" key="4">
    <source>
        <dbReference type="ARBA" id="ARBA00022475"/>
    </source>
</evidence>
<evidence type="ECO:0000256" key="11">
    <source>
        <dbReference type="SAM" id="Phobius"/>
    </source>
</evidence>
<dbReference type="AlphaFoldDB" id="A0A8W8KCJ1"/>
<protein>
    <recommendedName>
        <fullName evidence="14">Otopetrin-2</fullName>
    </recommendedName>
</protein>
<feature type="transmembrane region" description="Helical" evidence="11">
    <location>
        <begin position="12"/>
        <end position="30"/>
    </location>
</feature>
<dbReference type="OrthoDB" id="6125111at2759"/>
<evidence type="ECO:0008006" key="14">
    <source>
        <dbReference type="Google" id="ProtNLM"/>
    </source>
</evidence>
<keyword evidence="4" id="KW-1003">Cell membrane</keyword>
<keyword evidence="6" id="KW-0375">Hydrogen ion transport</keyword>